<feature type="chain" id="PRO_5047406595" description="Type IX secretion system membrane protein PorP/SprF" evidence="1">
    <location>
        <begin position="27"/>
        <end position="206"/>
    </location>
</feature>
<comment type="caution">
    <text evidence="2">The sequence shown here is derived from an EMBL/GenBank/DDBJ whole genome shotgun (WGS) entry which is preliminary data.</text>
</comment>
<feature type="signal peptide" evidence="1">
    <location>
        <begin position="1"/>
        <end position="26"/>
    </location>
</feature>
<evidence type="ECO:0000313" key="2">
    <source>
        <dbReference type="EMBL" id="MBE9461564.1"/>
    </source>
</evidence>
<evidence type="ECO:0008006" key="4">
    <source>
        <dbReference type="Google" id="ProtNLM"/>
    </source>
</evidence>
<name>A0ABR9W7Y2_9BACT</name>
<dbReference type="EMBL" id="JACYGY010000001">
    <property type="protein sequence ID" value="MBE9461564.1"/>
    <property type="molecule type" value="Genomic_DNA"/>
</dbReference>
<reference evidence="3" key="1">
    <citation type="submission" date="2023-07" db="EMBL/GenBank/DDBJ databases">
        <title>Dyadobacter sp. nov 'subterranea' isolated from contaminted grondwater.</title>
        <authorList>
            <person name="Szabo I."/>
            <person name="Al-Omari J."/>
            <person name="Szerdahelyi S.G."/>
            <person name="Rado J."/>
        </authorList>
    </citation>
    <scope>NUCLEOTIDE SEQUENCE [LARGE SCALE GENOMIC DNA]</scope>
    <source>
        <strain evidence="3">UP-52</strain>
    </source>
</reference>
<protein>
    <recommendedName>
        <fullName evidence="4">Type IX secretion system membrane protein PorP/SprF</fullName>
    </recommendedName>
</protein>
<dbReference type="Proteomes" id="UP000634134">
    <property type="component" value="Unassembled WGS sequence"/>
</dbReference>
<sequence length="206" mass="22739">MRRLYTPLKNQLLLLVITLFSFQAFCQTAPTTPVTDSLKMGLKFKTAPIYARLMPFAIYTGPGITRDRIAQMIEVGKTFNVVDIGIAFGRNSFRPDTSLFLEGKVTMDVCNIGIFANEMTIGGGRVFDTKGSLMLELSYNLFAQLSKNFGIGLTTGYYDFSNQTYGSSKTFFGVFVRYGLQRSDSGGILGLGRARPGRPGHRGHGR</sequence>
<keyword evidence="1" id="KW-0732">Signal</keyword>
<evidence type="ECO:0000256" key="1">
    <source>
        <dbReference type="SAM" id="SignalP"/>
    </source>
</evidence>
<evidence type="ECO:0000313" key="3">
    <source>
        <dbReference type="Proteomes" id="UP000634134"/>
    </source>
</evidence>
<proteinExistence type="predicted"/>
<gene>
    <name evidence="2" type="ORF">IEE83_06690</name>
</gene>
<keyword evidence="3" id="KW-1185">Reference proteome</keyword>
<dbReference type="RefSeq" id="WP_194119837.1">
    <property type="nucleotide sequence ID" value="NZ_JACYGY010000001.1"/>
</dbReference>
<accession>A0ABR9W7Y2</accession>
<organism evidence="2 3">
    <name type="scientific">Dyadobacter subterraneus</name>
    <dbReference type="NCBI Taxonomy" id="2773304"/>
    <lineage>
        <taxon>Bacteria</taxon>
        <taxon>Pseudomonadati</taxon>
        <taxon>Bacteroidota</taxon>
        <taxon>Cytophagia</taxon>
        <taxon>Cytophagales</taxon>
        <taxon>Spirosomataceae</taxon>
        <taxon>Dyadobacter</taxon>
    </lineage>
</organism>